<dbReference type="Gene3D" id="3.90.640.10">
    <property type="entry name" value="Actin, Chain A, domain 4"/>
    <property type="match status" value="1"/>
</dbReference>
<dbReference type="InterPro" id="IPR050100">
    <property type="entry name" value="TRAFAC_GTPase_members"/>
</dbReference>
<organism evidence="3 4">
    <name type="scientific">Reticulomyxa filosa</name>
    <dbReference type="NCBI Taxonomy" id="46433"/>
    <lineage>
        <taxon>Eukaryota</taxon>
        <taxon>Sar</taxon>
        <taxon>Rhizaria</taxon>
        <taxon>Retaria</taxon>
        <taxon>Foraminifera</taxon>
        <taxon>Monothalamids</taxon>
        <taxon>Reticulomyxidae</taxon>
        <taxon>Reticulomyxa</taxon>
    </lineage>
</organism>
<evidence type="ECO:0000313" key="4">
    <source>
        <dbReference type="Proteomes" id="UP000023152"/>
    </source>
</evidence>
<gene>
    <name evidence="3" type="ORF">RFI_29494</name>
</gene>
<dbReference type="AlphaFoldDB" id="X6M2T9"/>
<feature type="non-terminal residue" evidence="3">
    <location>
        <position position="1"/>
    </location>
</feature>
<evidence type="ECO:0000313" key="3">
    <source>
        <dbReference type="EMBL" id="ETO07896.1"/>
    </source>
</evidence>
<dbReference type="GO" id="GO:0003746">
    <property type="term" value="F:translation elongation factor activity"/>
    <property type="evidence" value="ECO:0007669"/>
    <property type="project" value="UniProtKB-KW"/>
</dbReference>
<protein>
    <submittedName>
        <fullName evidence="3">Translation elongation factor EF-1, subunit alpha</fullName>
    </submittedName>
</protein>
<dbReference type="Gene3D" id="2.40.30.10">
    <property type="entry name" value="Translation factors"/>
    <property type="match status" value="1"/>
</dbReference>
<proteinExistence type="predicted"/>
<dbReference type="OrthoDB" id="5570111at2759"/>
<dbReference type="EMBL" id="ASPP01025593">
    <property type="protein sequence ID" value="ETO07896.1"/>
    <property type="molecule type" value="Genomic_DNA"/>
</dbReference>
<keyword evidence="4" id="KW-1185">Reference proteome</keyword>
<dbReference type="PANTHER" id="PTHR23115">
    <property type="entry name" value="TRANSLATION FACTOR"/>
    <property type="match status" value="1"/>
</dbReference>
<accession>X6M2T9</accession>
<keyword evidence="3" id="KW-0251">Elongation factor</keyword>
<dbReference type="InterPro" id="IPR027417">
    <property type="entry name" value="P-loop_NTPase"/>
</dbReference>
<keyword evidence="2" id="KW-0342">GTP-binding</keyword>
<sequence>KADTSTKLQQNYKLPDCQVIAVGAERFRCQETLIAKGNIKHSMFMWKKKKKGVIIFFLSSKTKKKIEKFKNKPDNMLDCATYCFEEIKSEVEKMLIMIGYKTKKIPFIPMSGFKEENLTKVRFAVQIEKDTIIDMTLMDALKKTVSQPKRQTKTSFRMSISDVYDIKEVDDVITRHIGQGTITPWRVPVQQLKAATNDGKGNYKGKLPCQMLEIKWKMEKAINNATVDSATFIEAGDQAVKNVISCDIP</sequence>
<reference evidence="3 4" key="1">
    <citation type="journal article" date="2013" name="Curr. Biol.">
        <title>The Genome of the Foraminiferan Reticulomyxa filosa.</title>
        <authorList>
            <person name="Glockner G."/>
            <person name="Hulsmann N."/>
            <person name="Schleicher M."/>
            <person name="Noegel A.A."/>
            <person name="Eichinger L."/>
            <person name="Gallinger C."/>
            <person name="Pawlowski J."/>
            <person name="Sierra R."/>
            <person name="Euteneuer U."/>
            <person name="Pillet L."/>
            <person name="Moustafa A."/>
            <person name="Platzer M."/>
            <person name="Groth M."/>
            <person name="Szafranski K."/>
            <person name="Schliwa M."/>
        </authorList>
    </citation>
    <scope>NUCLEOTIDE SEQUENCE [LARGE SCALE GENOMIC DNA]</scope>
</reference>
<comment type="caution">
    <text evidence="3">The sequence shown here is derived from an EMBL/GenBank/DDBJ whole genome shotgun (WGS) entry which is preliminary data.</text>
</comment>
<dbReference type="Proteomes" id="UP000023152">
    <property type="component" value="Unassembled WGS sequence"/>
</dbReference>
<name>X6M2T9_RETFI</name>
<dbReference type="SUPFAM" id="SSF52540">
    <property type="entry name" value="P-loop containing nucleoside triphosphate hydrolases"/>
    <property type="match status" value="1"/>
</dbReference>
<dbReference type="GO" id="GO:0005525">
    <property type="term" value="F:GTP binding"/>
    <property type="evidence" value="ECO:0007669"/>
    <property type="project" value="UniProtKB-KW"/>
</dbReference>
<dbReference type="Gene3D" id="3.40.50.300">
    <property type="entry name" value="P-loop containing nucleotide triphosphate hydrolases"/>
    <property type="match status" value="1"/>
</dbReference>
<keyword evidence="1" id="KW-0547">Nucleotide-binding</keyword>
<evidence type="ECO:0000256" key="1">
    <source>
        <dbReference type="ARBA" id="ARBA00022741"/>
    </source>
</evidence>
<evidence type="ECO:0000256" key="2">
    <source>
        <dbReference type="ARBA" id="ARBA00023134"/>
    </source>
</evidence>
<keyword evidence="3" id="KW-0648">Protein biosynthesis</keyword>